<dbReference type="InterPro" id="IPR001480">
    <property type="entry name" value="Bulb-type_lectin_dom"/>
</dbReference>
<dbReference type="SMART" id="SM00108">
    <property type="entry name" value="B_lectin"/>
    <property type="match status" value="1"/>
</dbReference>
<dbReference type="Gramene" id="ERM98381">
    <property type="protein sequence ID" value="ERM98381"/>
    <property type="gene ID" value="AMTR_s00072p00040840"/>
</dbReference>
<dbReference type="GO" id="GO:0004672">
    <property type="term" value="F:protein kinase activity"/>
    <property type="evidence" value="ECO:0007669"/>
    <property type="project" value="InterPro"/>
</dbReference>
<dbReference type="PANTHER" id="PTHR47974">
    <property type="entry name" value="OS07G0415500 PROTEIN"/>
    <property type="match status" value="1"/>
</dbReference>
<dbReference type="GO" id="GO:0016020">
    <property type="term" value="C:membrane"/>
    <property type="evidence" value="ECO:0007669"/>
    <property type="project" value="UniProtKB-SubCell"/>
</dbReference>
<protein>
    <recommendedName>
        <fullName evidence="13">Non-specific serine/threonine protein kinase</fullName>
    </recommendedName>
</protein>
<dbReference type="InterPro" id="IPR000858">
    <property type="entry name" value="S_locus_glycoprot_dom"/>
</dbReference>
<keyword evidence="6" id="KW-1015">Disulfide bond</keyword>
<evidence type="ECO:0000256" key="5">
    <source>
        <dbReference type="ARBA" id="ARBA00023136"/>
    </source>
</evidence>
<keyword evidence="3 7" id="KW-0732">Signal</keyword>
<dbReference type="InterPro" id="IPR036426">
    <property type="entry name" value="Bulb-type_lectin_dom_sf"/>
</dbReference>
<gene>
    <name evidence="11" type="ORF">AMTR_s00072p00040840</name>
</gene>
<dbReference type="InterPro" id="IPR011009">
    <property type="entry name" value="Kinase-like_dom_sf"/>
</dbReference>
<evidence type="ECO:0000313" key="12">
    <source>
        <dbReference type="Proteomes" id="UP000017836"/>
    </source>
</evidence>
<keyword evidence="2" id="KW-0812">Transmembrane</keyword>
<feature type="domain" description="Protein kinase" evidence="8">
    <location>
        <begin position="330"/>
        <end position="592"/>
    </location>
</feature>
<dbReference type="HOGENOM" id="CLU_000288_116_5_1"/>
<organism evidence="11 12">
    <name type="scientific">Amborella trichopoda</name>
    <dbReference type="NCBI Taxonomy" id="13333"/>
    <lineage>
        <taxon>Eukaryota</taxon>
        <taxon>Viridiplantae</taxon>
        <taxon>Streptophyta</taxon>
        <taxon>Embryophyta</taxon>
        <taxon>Tracheophyta</taxon>
        <taxon>Spermatophyta</taxon>
        <taxon>Magnoliopsida</taxon>
        <taxon>Amborellales</taxon>
        <taxon>Amborellaceae</taxon>
        <taxon>Amborella</taxon>
    </lineage>
</organism>
<evidence type="ECO:0000256" key="4">
    <source>
        <dbReference type="ARBA" id="ARBA00022989"/>
    </source>
</evidence>
<dbReference type="Gene3D" id="3.30.200.20">
    <property type="entry name" value="Phosphorylase Kinase, domain 1"/>
    <property type="match status" value="1"/>
</dbReference>
<feature type="chain" id="PRO_5012972021" description="Non-specific serine/threonine protein kinase" evidence="7">
    <location>
        <begin position="16"/>
        <end position="592"/>
    </location>
</feature>
<dbReference type="SMART" id="SM00220">
    <property type="entry name" value="S_TKc"/>
    <property type="match status" value="1"/>
</dbReference>
<name>W1NP94_AMBTC</name>
<dbReference type="Proteomes" id="UP000017836">
    <property type="component" value="Unassembled WGS sequence"/>
</dbReference>
<evidence type="ECO:0000259" key="10">
    <source>
        <dbReference type="PROSITE" id="PS50948"/>
    </source>
</evidence>
<dbReference type="GO" id="GO:0005524">
    <property type="term" value="F:ATP binding"/>
    <property type="evidence" value="ECO:0007669"/>
    <property type="project" value="InterPro"/>
</dbReference>
<dbReference type="CDD" id="cd00028">
    <property type="entry name" value="B_lectin"/>
    <property type="match status" value="1"/>
</dbReference>
<dbReference type="Pfam" id="PF01453">
    <property type="entry name" value="B_lectin"/>
    <property type="match status" value="1"/>
</dbReference>
<dbReference type="FunFam" id="2.90.10.10:FF:000029">
    <property type="entry name" value="G-type lectin S-receptor-like serine/threonine-protein kinase"/>
    <property type="match status" value="1"/>
</dbReference>
<dbReference type="InterPro" id="IPR000719">
    <property type="entry name" value="Prot_kinase_dom"/>
</dbReference>
<evidence type="ECO:0000259" key="8">
    <source>
        <dbReference type="PROSITE" id="PS50011"/>
    </source>
</evidence>
<dbReference type="InterPro" id="IPR003609">
    <property type="entry name" value="Pan_app"/>
</dbReference>
<sequence>MIFSCLLQLLSPCFAQDTISPGQSLTGNQNLTSIGDNFVLGFFTPGNSHNWYIGIWYKKISVQTVVWVANRDKPLADNKSELKISEDGNLVLLNKTQHPIWSTNLSLSSTAANATVAQILDTGNLVLRAVNSSEFLLQSLDNPTDTWLTGGRLGLNKKRNKTQLLTPWRNSEDPSPGPFSLELDPNVTTHGVPEMRPNYIYNFSFIDNENESYFTYTVYNNSTISRFQIHESGQARQYTWLENISLADIDSHPVSVGSAEERRSACLRNSSCTAYKYGNSCSIWIDDLLNAKQDSGDNLQGVYLKLAAAELANIDKPGKKNRVTGVVAGSVAAFVVGEGPLAVFKGTLHDKAVVAVKKLEGLRQGEKQFRMEVSTIGTIQHVNLDILRGFCSEGTRRLLVYDYMPNGSLDRLLFQEGSTILNWKTRYEIALGTARGIAYLHEKCRDCIIHCDIKPENKLLDGGFSPKVADFGLAKLLGREFSRVLTTMRGTRGYLAPEWISGVAITPKADVYSYGMTLLELISGRRNSDHSEDAKFGFFPNWAAKMIVEDKVLSLLDSKLEGNADISELNRACREAIGVFRMMRVLGLQWAR</sequence>
<feature type="domain" description="Apple" evidence="10">
    <location>
        <begin position="232"/>
        <end position="307"/>
    </location>
</feature>
<reference evidence="12" key="1">
    <citation type="journal article" date="2013" name="Science">
        <title>The Amborella genome and the evolution of flowering plants.</title>
        <authorList>
            <consortium name="Amborella Genome Project"/>
        </authorList>
    </citation>
    <scope>NUCLEOTIDE SEQUENCE [LARGE SCALE GENOMIC DNA]</scope>
</reference>
<proteinExistence type="predicted"/>
<dbReference type="SUPFAM" id="SSF56112">
    <property type="entry name" value="Protein kinase-like (PK-like)"/>
    <property type="match status" value="1"/>
</dbReference>
<keyword evidence="12" id="KW-1185">Reference proteome</keyword>
<dbReference type="OMA" id="WNATRVY"/>
<evidence type="ECO:0000256" key="3">
    <source>
        <dbReference type="ARBA" id="ARBA00022729"/>
    </source>
</evidence>
<dbReference type="eggNOG" id="ENOG502QUMK">
    <property type="taxonomic scope" value="Eukaryota"/>
</dbReference>
<dbReference type="CDD" id="cd01098">
    <property type="entry name" value="PAN_AP_plant"/>
    <property type="match status" value="1"/>
</dbReference>
<feature type="signal peptide" evidence="7">
    <location>
        <begin position="1"/>
        <end position="15"/>
    </location>
</feature>
<evidence type="ECO:0008006" key="13">
    <source>
        <dbReference type="Google" id="ProtNLM"/>
    </source>
</evidence>
<dbReference type="Gene3D" id="1.10.510.10">
    <property type="entry name" value="Transferase(Phosphotransferase) domain 1"/>
    <property type="match status" value="1"/>
</dbReference>
<accession>W1NP94</accession>
<dbReference type="PROSITE" id="PS50011">
    <property type="entry name" value="PROTEIN_KINASE_DOM"/>
    <property type="match status" value="1"/>
</dbReference>
<evidence type="ECO:0000256" key="7">
    <source>
        <dbReference type="SAM" id="SignalP"/>
    </source>
</evidence>
<evidence type="ECO:0000256" key="2">
    <source>
        <dbReference type="ARBA" id="ARBA00022692"/>
    </source>
</evidence>
<dbReference type="Pfam" id="PF00069">
    <property type="entry name" value="Pkinase"/>
    <property type="match status" value="1"/>
</dbReference>
<dbReference type="Pfam" id="PF00954">
    <property type="entry name" value="S_locus_glycop"/>
    <property type="match status" value="1"/>
</dbReference>
<evidence type="ECO:0000256" key="1">
    <source>
        <dbReference type="ARBA" id="ARBA00004167"/>
    </source>
</evidence>
<keyword evidence="4" id="KW-1133">Transmembrane helix</keyword>
<dbReference type="FunFam" id="1.10.510.10:FF:000384">
    <property type="entry name" value="G-type lectin S-receptor-like serine/threonine-protein kinase"/>
    <property type="match status" value="1"/>
</dbReference>
<evidence type="ECO:0000256" key="6">
    <source>
        <dbReference type="ARBA" id="ARBA00023157"/>
    </source>
</evidence>
<dbReference type="PROSITE" id="PS50948">
    <property type="entry name" value="PAN"/>
    <property type="match status" value="1"/>
</dbReference>
<feature type="domain" description="Bulb-type lectin" evidence="9">
    <location>
        <begin position="16"/>
        <end position="140"/>
    </location>
</feature>
<dbReference type="PANTHER" id="PTHR47974:SF19">
    <property type="entry name" value="RECEPTOR-LIKE SERINE_THREONINE-PROTEIN KINASE"/>
    <property type="match status" value="1"/>
</dbReference>
<dbReference type="GO" id="GO:0048544">
    <property type="term" value="P:recognition of pollen"/>
    <property type="evidence" value="ECO:0007669"/>
    <property type="project" value="InterPro"/>
</dbReference>
<dbReference type="EMBL" id="KI395332">
    <property type="protein sequence ID" value="ERM98381.1"/>
    <property type="molecule type" value="Genomic_DNA"/>
</dbReference>
<dbReference type="SUPFAM" id="SSF51110">
    <property type="entry name" value="alpha-D-mannose-specific plant lectins"/>
    <property type="match status" value="1"/>
</dbReference>
<comment type="subcellular location">
    <subcellularLocation>
        <location evidence="1">Membrane</location>
        <topology evidence="1">Single-pass membrane protein</topology>
    </subcellularLocation>
</comment>
<dbReference type="Gene3D" id="2.90.10.10">
    <property type="entry name" value="Bulb-type lectin domain"/>
    <property type="match status" value="1"/>
</dbReference>
<dbReference type="AlphaFoldDB" id="W1NP94"/>
<keyword evidence="5" id="KW-0472">Membrane</keyword>
<dbReference type="PROSITE" id="PS50927">
    <property type="entry name" value="BULB_LECTIN"/>
    <property type="match status" value="1"/>
</dbReference>
<evidence type="ECO:0000313" key="11">
    <source>
        <dbReference type="EMBL" id="ERM98381.1"/>
    </source>
</evidence>
<evidence type="ECO:0000259" key="9">
    <source>
        <dbReference type="PROSITE" id="PS50927"/>
    </source>
</evidence>